<evidence type="ECO:0000256" key="5">
    <source>
        <dbReference type="ARBA" id="ARBA00022438"/>
    </source>
</evidence>
<dbReference type="InterPro" id="IPR029058">
    <property type="entry name" value="AB_hydrolase_fold"/>
</dbReference>
<dbReference type="EMBL" id="VXLC01000010">
    <property type="protein sequence ID" value="KAA8886813.1"/>
    <property type="molecule type" value="Genomic_DNA"/>
</dbReference>
<evidence type="ECO:0000256" key="4">
    <source>
        <dbReference type="ARBA" id="ARBA00012568"/>
    </source>
</evidence>
<dbReference type="EC" id="3.4.11.5" evidence="4"/>
<dbReference type="OrthoDB" id="9796770at2"/>
<dbReference type="SUPFAM" id="SSF53474">
    <property type="entry name" value="alpha/beta-Hydrolases"/>
    <property type="match status" value="1"/>
</dbReference>
<evidence type="ECO:0000256" key="1">
    <source>
        <dbReference type="ARBA" id="ARBA00001585"/>
    </source>
</evidence>
<evidence type="ECO:0000313" key="11">
    <source>
        <dbReference type="EMBL" id="KAA8886813.1"/>
    </source>
</evidence>
<evidence type="ECO:0000313" key="12">
    <source>
        <dbReference type="Proteomes" id="UP000323876"/>
    </source>
</evidence>
<evidence type="ECO:0000259" key="10">
    <source>
        <dbReference type="Pfam" id="PF00561"/>
    </source>
</evidence>
<comment type="caution">
    <text evidence="11">The sequence shown here is derived from an EMBL/GenBank/DDBJ whole genome shotgun (WGS) entry which is preliminary data.</text>
</comment>
<comment type="similarity">
    <text evidence="3">Belongs to the peptidase S33 family.</text>
</comment>
<organism evidence="11 12">
    <name type="scientific">Nocardia colli</name>
    <dbReference type="NCBI Taxonomy" id="2545717"/>
    <lineage>
        <taxon>Bacteria</taxon>
        <taxon>Bacillati</taxon>
        <taxon>Actinomycetota</taxon>
        <taxon>Actinomycetes</taxon>
        <taxon>Mycobacteriales</taxon>
        <taxon>Nocardiaceae</taxon>
        <taxon>Nocardia</taxon>
    </lineage>
</organism>
<name>A0A5N0ED09_9NOCA</name>
<keyword evidence="6" id="KW-0963">Cytoplasm</keyword>
<accession>A0A5N0ED09</accession>
<keyword evidence="5" id="KW-0031">Aminopeptidase</keyword>
<dbReference type="InterPro" id="IPR000073">
    <property type="entry name" value="AB_hydrolase_1"/>
</dbReference>
<keyword evidence="8 11" id="KW-0378">Hydrolase</keyword>
<keyword evidence="12" id="KW-1185">Reference proteome</keyword>
<dbReference type="Gene3D" id="3.40.50.1820">
    <property type="entry name" value="alpha/beta hydrolase"/>
    <property type="match status" value="1"/>
</dbReference>
<evidence type="ECO:0000256" key="3">
    <source>
        <dbReference type="ARBA" id="ARBA00010088"/>
    </source>
</evidence>
<dbReference type="AlphaFoldDB" id="A0A5N0ED09"/>
<comment type="subcellular location">
    <subcellularLocation>
        <location evidence="2">Cytoplasm</location>
    </subcellularLocation>
</comment>
<comment type="catalytic activity">
    <reaction evidence="1">
        <text>Release of N-terminal proline from a peptide.</text>
        <dbReference type="EC" id="3.4.11.5"/>
    </reaction>
</comment>
<sequence length="357" mass="39852">MITLALATAATVSAAPAGLLAHRQLRRRRAAAELRIDTPNGIAESGFVRIGGIDQWIEIRGEDLANPVLLELHGGPGVTNTYFANRTRAWERHFTIVRWDMRGTGKTFGHGEQGAVTFDQLLTDAVEVTRYVHERLSTDKVVLLANSFGSVFGLRLARKHPELYSAYVGTDQNIAGSERDDIAFHAVVRRLRSGGKRSAAAKLERIGPDPTTWTAADWGLHAKLVASVDPFIAAMIKKMLLPAMWFSPQHRLRDLKTGADGMKFSERIGVESVQFDAWRDGTRFELPFFIFQGEHDSLTPVARARRYFDDVQAPHKEFALITDATHFASFWQPAQFLELLLTKVRPLVTDAEHRAEA</sequence>
<keyword evidence="7" id="KW-0645">Protease</keyword>
<dbReference type="Pfam" id="PF00561">
    <property type="entry name" value="Abhydrolase_1"/>
    <property type="match status" value="1"/>
</dbReference>
<evidence type="ECO:0000256" key="9">
    <source>
        <dbReference type="ARBA" id="ARBA00029605"/>
    </source>
</evidence>
<gene>
    <name evidence="11" type="ORF">F3087_21580</name>
</gene>
<evidence type="ECO:0000256" key="6">
    <source>
        <dbReference type="ARBA" id="ARBA00022490"/>
    </source>
</evidence>
<proteinExistence type="inferred from homology"/>
<dbReference type="InterPro" id="IPR002410">
    <property type="entry name" value="Peptidase_S33"/>
</dbReference>
<dbReference type="PANTHER" id="PTHR43722:SF1">
    <property type="entry name" value="PROLINE IMINOPEPTIDASE"/>
    <property type="match status" value="1"/>
</dbReference>
<evidence type="ECO:0000256" key="7">
    <source>
        <dbReference type="ARBA" id="ARBA00022670"/>
    </source>
</evidence>
<feature type="domain" description="AB hydrolase-1" evidence="10">
    <location>
        <begin position="67"/>
        <end position="332"/>
    </location>
</feature>
<dbReference type="PANTHER" id="PTHR43722">
    <property type="entry name" value="PROLINE IMINOPEPTIDASE"/>
    <property type="match status" value="1"/>
</dbReference>
<dbReference type="GO" id="GO:0005737">
    <property type="term" value="C:cytoplasm"/>
    <property type="evidence" value="ECO:0007669"/>
    <property type="project" value="UniProtKB-SubCell"/>
</dbReference>
<dbReference type="GO" id="GO:0004177">
    <property type="term" value="F:aminopeptidase activity"/>
    <property type="evidence" value="ECO:0007669"/>
    <property type="project" value="UniProtKB-KW"/>
</dbReference>
<evidence type="ECO:0000256" key="8">
    <source>
        <dbReference type="ARBA" id="ARBA00022801"/>
    </source>
</evidence>
<dbReference type="PRINTS" id="PR00793">
    <property type="entry name" value="PROAMNOPTASE"/>
</dbReference>
<protein>
    <recommendedName>
        <fullName evidence="4">prolyl aminopeptidase</fullName>
        <ecNumber evidence="4">3.4.11.5</ecNumber>
    </recommendedName>
    <alternativeName>
        <fullName evidence="9">Prolyl aminopeptidase</fullName>
    </alternativeName>
</protein>
<reference evidence="11 12" key="1">
    <citation type="submission" date="2019-09" db="EMBL/GenBank/DDBJ databases">
        <authorList>
            <person name="Wang X."/>
        </authorList>
    </citation>
    <scope>NUCLEOTIDE SEQUENCE [LARGE SCALE GENOMIC DNA]</scope>
    <source>
        <strain evidence="11 12">CICC 11023</strain>
    </source>
</reference>
<dbReference type="RefSeq" id="WP_150403829.1">
    <property type="nucleotide sequence ID" value="NZ_VXLC01000010.1"/>
</dbReference>
<dbReference type="Proteomes" id="UP000323876">
    <property type="component" value="Unassembled WGS sequence"/>
</dbReference>
<dbReference type="InterPro" id="IPR005944">
    <property type="entry name" value="Pro_iminopeptidase"/>
</dbReference>
<dbReference type="GO" id="GO:0006508">
    <property type="term" value="P:proteolysis"/>
    <property type="evidence" value="ECO:0007669"/>
    <property type="project" value="UniProtKB-KW"/>
</dbReference>
<evidence type="ECO:0000256" key="2">
    <source>
        <dbReference type="ARBA" id="ARBA00004496"/>
    </source>
</evidence>